<comment type="caution">
    <text evidence="1">The sequence shown here is derived from an EMBL/GenBank/DDBJ whole genome shotgun (WGS) entry which is preliminary data.</text>
</comment>
<name>A0ABD1FIR1_HYPHA</name>
<proteinExistence type="predicted"/>
<keyword evidence="2" id="KW-1185">Reference proteome</keyword>
<organism evidence="1 2">
    <name type="scientific">Hypothenemus hampei</name>
    <name type="common">Coffee berry borer</name>
    <dbReference type="NCBI Taxonomy" id="57062"/>
    <lineage>
        <taxon>Eukaryota</taxon>
        <taxon>Metazoa</taxon>
        <taxon>Ecdysozoa</taxon>
        <taxon>Arthropoda</taxon>
        <taxon>Hexapoda</taxon>
        <taxon>Insecta</taxon>
        <taxon>Pterygota</taxon>
        <taxon>Neoptera</taxon>
        <taxon>Endopterygota</taxon>
        <taxon>Coleoptera</taxon>
        <taxon>Polyphaga</taxon>
        <taxon>Cucujiformia</taxon>
        <taxon>Curculionidae</taxon>
        <taxon>Scolytinae</taxon>
        <taxon>Hypothenemus</taxon>
    </lineage>
</organism>
<reference evidence="1 2" key="1">
    <citation type="submission" date="2024-05" db="EMBL/GenBank/DDBJ databases">
        <title>Genetic variation in Jamaican populations of the coffee berry borer (Hypothenemus hampei).</title>
        <authorList>
            <person name="Errbii M."/>
            <person name="Myrie A."/>
        </authorList>
    </citation>
    <scope>NUCLEOTIDE SEQUENCE [LARGE SCALE GENOMIC DNA]</scope>
    <source>
        <strain evidence="1">JA-Hopewell-2020-01-JO</strain>
        <tissue evidence="1">Whole body</tissue>
    </source>
</reference>
<sequence length="124" mass="14279">MIRNEETDDLHCQYTNSTTSHPFIKNKNVKVAFSEVCNEDLEYLFTVILSEDHVNVYENFSINVPVFEEIGSIIHPQDYCIEYFNEKPGVLVCVQKNDVTAPVDVHLSLGQFTYEIFNSIGRIN</sequence>
<dbReference type="AlphaFoldDB" id="A0ABD1FIR1"/>
<dbReference type="Proteomes" id="UP001566132">
    <property type="component" value="Unassembled WGS sequence"/>
</dbReference>
<protein>
    <submittedName>
        <fullName evidence="1">Uncharacterized protein</fullName>
    </submittedName>
</protein>
<accession>A0ABD1FIR1</accession>
<gene>
    <name evidence="1" type="ORF">ABEB36_001634</name>
</gene>
<evidence type="ECO:0000313" key="2">
    <source>
        <dbReference type="Proteomes" id="UP001566132"/>
    </source>
</evidence>
<evidence type="ECO:0000313" key="1">
    <source>
        <dbReference type="EMBL" id="KAL1517938.1"/>
    </source>
</evidence>
<dbReference type="EMBL" id="JBDJPC010000001">
    <property type="protein sequence ID" value="KAL1517938.1"/>
    <property type="molecule type" value="Genomic_DNA"/>
</dbReference>